<reference evidence="2" key="1">
    <citation type="submission" date="2009-11" db="EMBL/GenBank/DDBJ databases">
        <authorList>
            <consortium name="The Broad Institute Genome Sequencing Platform"/>
            <person name="Ward D."/>
            <person name="Feldgarden M."/>
            <person name="Earl A."/>
            <person name="Young S.K."/>
            <person name="Zeng Q."/>
            <person name="Koehrsen M."/>
            <person name="Alvarado L."/>
            <person name="Berlin A."/>
            <person name="Bochicchio J."/>
            <person name="Borenstein D."/>
            <person name="Chapman S.B."/>
            <person name="Chen Z."/>
            <person name="Engels R."/>
            <person name="Freedman E."/>
            <person name="Gellesch M."/>
            <person name="Goldberg J."/>
            <person name="Griggs A."/>
            <person name="Gujja S."/>
            <person name="Heilman E."/>
            <person name="Heiman D."/>
            <person name="Hepburn T."/>
            <person name="Howarth C."/>
            <person name="Jen D."/>
            <person name="Larson L."/>
            <person name="Lewis B."/>
            <person name="Mehta T."/>
            <person name="Park D."/>
            <person name="Pearson M."/>
            <person name="Roberts A."/>
            <person name="Saif S."/>
            <person name="Shea T."/>
            <person name="Shenoy N."/>
            <person name="Sisk P."/>
            <person name="Stolte C."/>
            <person name="Sykes S."/>
            <person name="Thomson T."/>
            <person name="Walk T."/>
            <person name="White J."/>
            <person name="Yandava C."/>
            <person name="Izard J."/>
            <person name="Baranova O.V."/>
            <person name="Blanton J.M."/>
            <person name="Tanner A.C."/>
            <person name="Dewhirst F.E."/>
            <person name="Haas B."/>
            <person name="Nusbaum C."/>
            <person name="Birren B."/>
        </authorList>
    </citation>
    <scope>NUCLEOTIDE SEQUENCE [LARGE SCALE GENOMIC DNA]</scope>
    <source>
        <strain evidence="2">1-1 BBBD Race 1</strain>
    </source>
</reference>
<dbReference type="Proteomes" id="UP000005240">
    <property type="component" value="Unassembled WGS sequence"/>
</dbReference>
<organism evidence="2">
    <name type="scientific">Puccinia triticina (isolate 1-1 / race 1 (BBBD))</name>
    <name type="common">Brown leaf rust fungus</name>
    <dbReference type="NCBI Taxonomy" id="630390"/>
    <lineage>
        <taxon>Eukaryota</taxon>
        <taxon>Fungi</taxon>
        <taxon>Dikarya</taxon>
        <taxon>Basidiomycota</taxon>
        <taxon>Pucciniomycotina</taxon>
        <taxon>Pucciniomycetes</taxon>
        <taxon>Pucciniales</taxon>
        <taxon>Pucciniaceae</taxon>
        <taxon>Puccinia</taxon>
    </lineage>
</organism>
<evidence type="ECO:0000313" key="4">
    <source>
        <dbReference type="Proteomes" id="UP000005240"/>
    </source>
</evidence>
<evidence type="ECO:0000313" key="2">
    <source>
        <dbReference type="EMBL" id="OAV89613.1"/>
    </source>
</evidence>
<dbReference type="EnsemblFungi" id="PTTG_28634-t43_1">
    <property type="protein sequence ID" value="PTTG_28634-t43_1-p1"/>
    <property type="gene ID" value="PTTG_28634"/>
</dbReference>
<keyword evidence="4" id="KW-1185">Reference proteome</keyword>
<reference evidence="3" key="4">
    <citation type="submission" date="2025-05" db="UniProtKB">
        <authorList>
            <consortium name="EnsemblFungi"/>
        </authorList>
    </citation>
    <scope>IDENTIFICATION</scope>
    <source>
        <strain evidence="3">isolate 1-1 / race 1 (BBBD)</strain>
    </source>
</reference>
<sequence length="611" mass="68480">MPCPKPRVPPLLQPCEDDGPTHNKKVDKMRRQFPKIKAWLDWWTMADVKAMLFPSRRKMLEDCPNGDDGLPSSTNAQESMHRVYYMFSSGKKTLKDGFAELYAFVKALEMDHAMIQWGCPICYGTKARNQEDLSHSIGWIKPTKCQRATLNDGRTPDTTQALLDNPKKQPKLAKHQRFPAYNLQVLFCIVAAKPEELMLVNKNLKSILTQGSNKLFEAARNLHPESFITGEFSSCDFFMEIALSPQLNSSTVLDTLFTIQESQTFTCPRKIHQKKADHPRGERQLGCLKISRSMFEENAISFANAGLLVTRWATSGLSGTSGLQCKGCNALAGNKSRPKKKSGILPPSNHLEEVLTISFADSKSPPHLYFHIDVTTISDEDKLLEFMGQMNWPFKIMVAGEVYTLMLQGYWGGHHYWGKVLRKVCGVTGVWLHNDWVNGGYAQMVDPVPGSISGAHPHTSWLIYSRAWTDKEAAFVDESIQRIQQDNPKFTAAFPFTHMKTFLNISYNGEVTVDSLNPPSSPKKKLIRATSSNYLGSKISSDESDSEDSSVSSSKSSLPNHEDTSEHGASDESEDNGDAPSSDEWQHADTPTSPPSRPIKIWLWLNKTQKT</sequence>
<proteinExistence type="predicted"/>
<dbReference type="EMBL" id="ADAS02000123">
    <property type="protein sequence ID" value="OAV89613.1"/>
    <property type="molecule type" value="Genomic_DNA"/>
</dbReference>
<feature type="compositionally biased region" description="Basic and acidic residues" evidence="1">
    <location>
        <begin position="560"/>
        <end position="570"/>
    </location>
</feature>
<reference evidence="2" key="2">
    <citation type="submission" date="2016-05" db="EMBL/GenBank/DDBJ databases">
        <title>Comparative analysis highlights variable genome content of wheat rusts and divergence of the mating loci.</title>
        <authorList>
            <person name="Cuomo C.A."/>
            <person name="Bakkeren G."/>
            <person name="Szabo L."/>
            <person name="Khalil H."/>
            <person name="Joly D."/>
            <person name="Goldberg J."/>
            <person name="Young S."/>
            <person name="Zeng Q."/>
            <person name="Fellers J."/>
        </authorList>
    </citation>
    <scope>NUCLEOTIDE SEQUENCE [LARGE SCALE GENOMIC DNA]</scope>
    <source>
        <strain evidence="2">1-1 BBBD Race 1</strain>
    </source>
</reference>
<protein>
    <submittedName>
        <fullName evidence="2 3">Uncharacterized protein</fullName>
    </submittedName>
</protein>
<name>A0A180GCH2_PUCT1</name>
<evidence type="ECO:0000256" key="1">
    <source>
        <dbReference type="SAM" id="MobiDB-lite"/>
    </source>
</evidence>
<accession>A0A180GCH2</accession>
<feature type="compositionally biased region" description="Pro residues" evidence="1">
    <location>
        <begin position="1"/>
        <end position="12"/>
    </location>
</feature>
<evidence type="ECO:0000313" key="3">
    <source>
        <dbReference type="EnsemblFungi" id="PTTG_28634-t43_1-p1"/>
    </source>
</evidence>
<feature type="region of interest" description="Disordered" evidence="1">
    <location>
        <begin position="536"/>
        <end position="611"/>
    </location>
</feature>
<dbReference type="VEuPathDB" id="FungiDB:PTTG_28634"/>
<dbReference type="AlphaFoldDB" id="A0A180GCH2"/>
<dbReference type="STRING" id="630390.A0A180GCH2"/>
<reference evidence="3 4" key="3">
    <citation type="journal article" date="2017" name="G3 (Bethesda)">
        <title>Comparative analysis highlights variable genome content of wheat rusts and divergence of the mating loci.</title>
        <authorList>
            <person name="Cuomo C.A."/>
            <person name="Bakkeren G."/>
            <person name="Khalil H.B."/>
            <person name="Panwar V."/>
            <person name="Joly D."/>
            <person name="Linning R."/>
            <person name="Sakthikumar S."/>
            <person name="Song X."/>
            <person name="Adiconis X."/>
            <person name="Fan L."/>
            <person name="Goldberg J.M."/>
            <person name="Levin J.Z."/>
            <person name="Young S."/>
            <person name="Zeng Q."/>
            <person name="Anikster Y."/>
            <person name="Bruce M."/>
            <person name="Wang M."/>
            <person name="Yin C."/>
            <person name="McCallum B."/>
            <person name="Szabo L.J."/>
            <person name="Hulbert S."/>
            <person name="Chen X."/>
            <person name="Fellers J.P."/>
        </authorList>
    </citation>
    <scope>NUCLEOTIDE SEQUENCE</scope>
    <source>
        <strain evidence="4">Isolate 1-1 / race 1 (BBBD)</strain>
        <strain evidence="3">isolate 1-1 / race 1 (BBBD)</strain>
    </source>
</reference>
<gene>
    <name evidence="2" type="ORF">PTTG_28634</name>
</gene>
<feature type="region of interest" description="Disordered" evidence="1">
    <location>
        <begin position="1"/>
        <end position="24"/>
    </location>
</feature>